<name>A0A317SX50_9PEZI</name>
<dbReference type="AlphaFoldDB" id="A0A317SX50"/>
<accession>A0A317SX50</accession>
<dbReference type="EMBL" id="PYWC01000017">
    <property type="protein sequence ID" value="PWW78047.1"/>
    <property type="molecule type" value="Genomic_DNA"/>
</dbReference>
<gene>
    <name evidence="1" type="ORF">C7212DRAFT_316296</name>
    <name evidence="2" type="ORF">C7212DRAFT_316298</name>
</gene>
<dbReference type="OrthoDB" id="76567at2759"/>
<reference evidence="2 3" key="1">
    <citation type="submission" date="2018-03" db="EMBL/GenBank/DDBJ databases">
        <title>Genomes of Pezizomycetes fungi and the evolution of truffles.</title>
        <authorList>
            <person name="Murat C."/>
            <person name="Payen T."/>
            <person name="Noel B."/>
            <person name="Kuo A."/>
            <person name="Martin F.M."/>
        </authorList>
    </citation>
    <scope>NUCLEOTIDE SEQUENCE [LARGE SCALE GENOMIC DNA]</scope>
    <source>
        <strain evidence="2">091103-1</strain>
    </source>
</reference>
<evidence type="ECO:0000313" key="1">
    <source>
        <dbReference type="EMBL" id="PWW78046.1"/>
    </source>
</evidence>
<dbReference type="EMBL" id="PYWC01000017">
    <property type="protein sequence ID" value="PWW78046.1"/>
    <property type="molecule type" value="Genomic_DNA"/>
</dbReference>
<feature type="non-terminal residue" evidence="2">
    <location>
        <position position="1"/>
    </location>
</feature>
<keyword evidence="3" id="KW-1185">Reference proteome</keyword>
<protein>
    <submittedName>
        <fullName evidence="2">Uncharacterized protein</fullName>
    </submittedName>
</protein>
<evidence type="ECO:0000313" key="3">
    <source>
        <dbReference type="Proteomes" id="UP000246991"/>
    </source>
</evidence>
<proteinExistence type="predicted"/>
<evidence type="ECO:0000313" key="2">
    <source>
        <dbReference type="EMBL" id="PWW78047.1"/>
    </source>
</evidence>
<comment type="caution">
    <text evidence="2">The sequence shown here is derived from an EMBL/GenBank/DDBJ whole genome shotgun (WGS) entry which is preliminary data.</text>
</comment>
<sequence length="213" mass="24285">EHSLALSRLTLSNSILCRRIMSAEMFKKVVEAIQKRSPELLVFDDVDPKDFEALRQGLRGPSSDWEGFSFRIHWFRGERVLKIVMPSKMHECVGAWISATISRASRRGLIPDLWEDTMQVMNAPEYDNFVGDYAGYLKEADVTFVPFVGPNWTEPAEFPSVVLESGWSESSTRLLEDARLWQIGSQMAVRVVLLAKFYREDQNNCARASTTTT</sequence>
<dbReference type="Proteomes" id="UP000246991">
    <property type="component" value="Unassembled WGS sequence"/>
</dbReference>
<organism evidence="2 3">
    <name type="scientific">Tuber magnatum</name>
    <name type="common">white Piedmont truffle</name>
    <dbReference type="NCBI Taxonomy" id="42249"/>
    <lineage>
        <taxon>Eukaryota</taxon>
        <taxon>Fungi</taxon>
        <taxon>Dikarya</taxon>
        <taxon>Ascomycota</taxon>
        <taxon>Pezizomycotina</taxon>
        <taxon>Pezizomycetes</taxon>
        <taxon>Pezizales</taxon>
        <taxon>Tuberaceae</taxon>
        <taxon>Tuber</taxon>
    </lineage>
</organism>
<dbReference type="STRING" id="42249.A0A317SX50"/>